<dbReference type="PANTHER" id="PTHR12197:SF251">
    <property type="entry name" value="EG:BACR7C10.4 PROTEIN"/>
    <property type="match status" value="1"/>
</dbReference>
<dbReference type="InterPro" id="IPR002893">
    <property type="entry name" value="Znf_MYND"/>
</dbReference>
<evidence type="ECO:0000313" key="9">
    <source>
        <dbReference type="Proteomes" id="UP000094043"/>
    </source>
</evidence>
<keyword evidence="2 4" id="KW-0863">Zinc-finger</keyword>
<dbReference type="SUPFAM" id="SSF144232">
    <property type="entry name" value="HIT/MYND zinc finger-like"/>
    <property type="match status" value="1"/>
</dbReference>
<accession>A0AAJ8JNR7</accession>
<evidence type="ECO:0000256" key="1">
    <source>
        <dbReference type="ARBA" id="ARBA00022723"/>
    </source>
</evidence>
<dbReference type="InterPro" id="IPR050869">
    <property type="entry name" value="H3K4_H4K5_MeTrfase"/>
</dbReference>
<dbReference type="SUPFAM" id="SSF82199">
    <property type="entry name" value="SET domain"/>
    <property type="match status" value="1"/>
</dbReference>
<evidence type="ECO:0000256" key="4">
    <source>
        <dbReference type="PROSITE-ProRule" id="PRU00134"/>
    </source>
</evidence>
<evidence type="ECO:0000256" key="2">
    <source>
        <dbReference type="ARBA" id="ARBA00022771"/>
    </source>
</evidence>
<dbReference type="InterPro" id="IPR046341">
    <property type="entry name" value="SET_dom_sf"/>
</dbReference>
<evidence type="ECO:0000259" key="6">
    <source>
        <dbReference type="PROSITE" id="PS50280"/>
    </source>
</evidence>
<dbReference type="Proteomes" id="UP000094043">
    <property type="component" value="Chromosome 1"/>
</dbReference>
<dbReference type="Gene3D" id="2.170.270.10">
    <property type="entry name" value="SET domain"/>
    <property type="match status" value="1"/>
</dbReference>
<feature type="compositionally biased region" description="Polar residues" evidence="5">
    <location>
        <begin position="16"/>
        <end position="33"/>
    </location>
</feature>
<name>A0AAJ8JNR7_9TREE</name>
<reference evidence="8" key="1">
    <citation type="submission" date="2016-06" db="EMBL/GenBank/DDBJ databases">
        <authorList>
            <person name="Cuomo C."/>
            <person name="Litvintseva A."/>
            <person name="Heitman J."/>
            <person name="Chen Y."/>
            <person name="Sun S."/>
            <person name="Springer D."/>
            <person name="Dromer F."/>
            <person name="Young S."/>
            <person name="Zeng Q."/>
            <person name="Chapman S."/>
            <person name="Gujja S."/>
            <person name="Saif S."/>
            <person name="Birren B."/>
        </authorList>
    </citation>
    <scope>NUCLEOTIDE SEQUENCE</scope>
    <source>
        <strain evidence="8">CBS 7841</strain>
    </source>
</reference>
<dbReference type="Gene3D" id="1.10.220.160">
    <property type="match status" value="1"/>
</dbReference>
<feature type="region of interest" description="Disordered" evidence="5">
    <location>
        <begin position="1"/>
        <end position="49"/>
    </location>
</feature>
<dbReference type="EMBL" id="CP143784">
    <property type="protein sequence ID" value="WVN85673.1"/>
    <property type="molecule type" value="Genomic_DNA"/>
</dbReference>
<dbReference type="Gene3D" id="6.10.140.2220">
    <property type="match status" value="1"/>
</dbReference>
<keyword evidence="3" id="KW-0862">Zinc</keyword>
<feature type="domain" description="MYND-type" evidence="7">
    <location>
        <begin position="106"/>
        <end position="162"/>
    </location>
</feature>
<dbReference type="GO" id="GO:0008270">
    <property type="term" value="F:zinc ion binding"/>
    <property type="evidence" value="ECO:0007669"/>
    <property type="project" value="UniProtKB-KW"/>
</dbReference>
<dbReference type="GeneID" id="91085036"/>
<protein>
    <recommendedName>
        <fullName evidence="10">SET domain-containing protein</fullName>
    </recommendedName>
</protein>
<reference evidence="8" key="2">
    <citation type="journal article" date="2022" name="Elife">
        <title>Obligate sexual reproduction of a homothallic fungus closely related to the Cryptococcus pathogenic species complex.</title>
        <authorList>
            <person name="Passer A.R."/>
            <person name="Clancey S.A."/>
            <person name="Shea T."/>
            <person name="David-Palma M."/>
            <person name="Averette A.F."/>
            <person name="Boekhout T."/>
            <person name="Porcel B.M."/>
            <person name="Nowrousian M."/>
            <person name="Cuomo C.A."/>
            <person name="Sun S."/>
            <person name="Heitman J."/>
            <person name="Coelho M.A."/>
        </authorList>
    </citation>
    <scope>NUCLEOTIDE SEQUENCE</scope>
    <source>
        <strain evidence="8">CBS 7841</strain>
    </source>
</reference>
<dbReference type="Pfam" id="PF00856">
    <property type="entry name" value="SET"/>
    <property type="match status" value="1"/>
</dbReference>
<gene>
    <name evidence="8" type="ORF">L203_100822</name>
</gene>
<feature type="domain" description="SET" evidence="6">
    <location>
        <begin position="61"/>
        <end position="356"/>
    </location>
</feature>
<proteinExistence type="predicted"/>
<sequence>MQENQDLLSQKEALGPSSTLSITDIQQSPPSSSENRENQESYSSSQKSTLSELYKDEIEEIDIELRDIKNKGRGLVASKTIKAGSRILRTNPVVSVLSTPHLTKTCHGCFLTLQEKEILMASRNISANTVKMKLSRCSGCKTLHYCSRQCQLSDWSAHKPECMALKRLRQMYFKTYPGRLTTEGDTEEVQWAGSEGVRLLGRICWRRREERSRSGGIDGVWWKRLVNMESHVKSLPEKGIMQLARQVQHLSHYLSASVSLQAGADETVLEPTDMSIYGFAGVSQLLDLCSSIQVNAFTLTSSTLSPIGVSISPLVALTNHSCEPSAVAVFAQGGCELDVVALRDIQIDEEILISYIDTSTPHSHRQTELYDRYCFNCNCTLCLKSEQDESWIDPRWCVWHPGCRKKGIGKMPSHAAVEETRIKCGECHEIFSVDIDRLKTLTKKGLDLLTDEERGCLDTASAMENLNALLPLLLNHVPSSSHPAFALLRLHTVLFIDSTMYENTNFATSYLALAYSGALQVLPANHPTLAVILAEWGKLLCVDKSRGSCKGEDGRQGLARSLEKIIPVLRNAVAASQRGFGGNGGVLGIEMEGLARSCEGELILLRAKNVESI</sequence>
<reference evidence="8" key="3">
    <citation type="submission" date="2024-01" db="EMBL/GenBank/DDBJ databases">
        <authorList>
            <person name="Coelho M.A."/>
            <person name="David-Palma M."/>
            <person name="Shea T."/>
            <person name="Sun S."/>
            <person name="Cuomo C.A."/>
            <person name="Heitman J."/>
        </authorList>
    </citation>
    <scope>NUCLEOTIDE SEQUENCE</scope>
    <source>
        <strain evidence="8">CBS 7841</strain>
    </source>
</reference>
<dbReference type="PROSITE" id="PS50865">
    <property type="entry name" value="ZF_MYND_2"/>
    <property type="match status" value="1"/>
</dbReference>
<keyword evidence="1" id="KW-0479">Metal-binding</keyword>
<evidence type="ECO:0008006" key="10">
    <source>
        <dbReference type="Google" id="ProtNLM"/>
    </source>
</evidence>
<keyword evidence="9" id="KW-1185">Reference proteome</keyword>
<dbReference type="PANTHER" id="PTHR12197">
    <property type="entry name" value="HISTONE-LYSINE N-METHYLTRANSFERASE SMYD"/>
    <property type="match status" value="1"/>
</dbReference>
<dbReference type="InterPro" id="IPR001214">
    <property type="entry name" value="SET_dom"/>
</dbReference>
<dbReference type="SMART" id="SM00317">
    <property type="entry name" value="SET"/>
    <property type="match status" value="1"/>
</dbReference>
<feature type="compositionally biased region" description="Polar residues" evidence="5">
    <location>
        <begin position="40"/>
        <end position="49"/>
    </location>
</feature>
<dbReference type="KEGG" id="cdep:91085036"/>
<organism evidence="8 9">
    <name type="scientific">Cryptococcus depauperatus CBS 7841</name>
    <dbReference type="NCBI Taxonomy" id="1295531"/>
    <lineage>
        <taxon>Eukaryota</taxon>
        <taxon>Fungi</taxon>
        <taxon>Dikarya</taxon>
        <taxon>Basidiomycota</taxon>
        <taxon>Agaricomycotina</taxon>
        <taxon>Tremellomycetes</taxon>
        <taxon>Tremellales</taxon>
        <taxon>Cryptococcaceae</taxon>
        <taxon>Cryptococcus</taxon>
    </lineage>
</organism>
<evidence type="ECO:0000256" key="3">
    <source>
        <dbReference type="ARBA" id="ARBA00022833"/>
    </source>
</evidence>
<dbReference type="Pfam" id="PF01753">
    <property type="entry name" value="zf-MYND"/>
    <property type="match status" value="1"/>
</dbReference>
<dbReference type="AlphaFoldDB" id="A0AAJ8JNR7"/>
<evidence type="ECO:0000256" key="5">
    <source>
        <dbReference type="SAM" id="MobiDB-lite"/>
    </source>
</evidence>
<evidence type="ECO:0000259" key="7">
    <source>
        <dbReference type="PROSITE" id="PS50865"/>
    </source>
</evidence>
<dbReference type="PROSITE" id="PS50280">
    <property type="entry name" value="SET"/>
    <property type="match status" value="1"/>
</dbReference>
<evidence type="ECO:0000313" key="8">
    <source>
        <dbReference type="EMBL" id="WVN85673.1"/>
    </source>
</evidence>
<dbReference type="RefSeq" id="XP_066066373.1">
    <property type="nucleotide sequence ID" value="XM_066210276.1"/>
</dbReference>
<dbReference type="GO" id="GO:0005634">
    <property type="term" value="C:nucleus"/>
    <property type="evidence" value="ECO:0007669"/>
    <property type="project" value="TreeGrafter"/>
</dbReference>